<comment type="similarity">
    <text evidence="1">Belongs to the thiolase-like superfamily. Chalcone/stilbene synthases family.</text>
</comment>
<dbReference type="EMBL" id="UINC01000654">
    <property type="protein sequence ID" value="SUZ58971.1"/>
    <property type="molecule type" value="Genomic_DNA"/>
</dbReference>
<dbReference type="CDD" id="cd00831">
    <property type="entry name" value="CHS_like"/>
    <property type="match status" value="1"/>
</dbReference>
<evidence type="ECO:0000259" key="4">
    <source>
        <dbReference type="Pfam" id="PF02797"/>
    </source>
</evidence>
<feature type="domain" description="Chalcone/stilbene synthase C-terminal" evidence="4">
    <location>
        <begin position="230"/>
        <end position="358"/>
    </location>
</feature>
<dbReference type="GO" id="GO:0016747">
    <property type="term" value="F:acyltransferase activity, transferring groups other than amino-acyl groups"/>
    <property type="evidence" value="ECO:0007669"/>
    <property type="project" value="InterPro"/>
</dbReference>
<dbReference type="InterPro" id="IPR011141">
    <property type="entry name" value="Polyketide_synthase_type-III"/>
</dbReference>
<keyword evidence="2" id="KW-0808">Transferase</keyword>
<evidence type="ECO:0000256" key="1">
    <source>
        <dbReference type="ARBA" id="ARBA00005531"/>
    </source>
</evidence>
<evidence type="ECO:0000256" key="2">
    <source>
        <dbReference type="ARBA" id="ARBA00022679"/>
    </source>
</evidence>
<reference evidence="5" key="1">
    <citation type="submission" date="2018-05" db="EMBL/GenBank/DDBJ databases">
        <authorList>
            <person name="Lanie J.A."/>
            <person name="Ng W.-L."/>
            <person name="Kazmierczak K.M."/>
            <person name="Andrzejewski T.M."/>
            <person name="Davidsen T.M."/>
            <person name="Wayne K.J."/>
            <person name="Tettelin H."/>
            <person name="Glass J.I."/>
            <person name="Rusch D."/>
            <person name="Podicherti R."/>
            <person name="Tsui H.-C.T."/>
            <person name="Winkler M.E."/>
        </authorList>
    </citation>
    <scope>NUCLEOTIDE SEQUENCE</scope>
</reference>
<dbReference type="PANTHER" id="PTHR11877:SF46">
    <property type="entry name" value="TYPE III POLYKETIDE SYNTHASE A"/>
    <property type="match status" value="1"/>
</dbReference>
<dbReference type="Gene3D" id="3.40.47.10">
    <property type="match status" value="2"/>
</dbReference>
<protein>
    <recommendedName>
        <fullName evidence="6">Chalcone synthase</fullName>
    </recommendedName>
</protein>
<dbReference type="GO" id="GO:0030639">
    <property type="term" value="P:polyketide biosynthetic process"/>
    <property type="evidence" value="ECO:0007669"/>
    <property type="project" value="TreeGrafter"/>
</dbReference>
<dbReference type="PIRSF" id="PIRSF000451">
    <property type="entry name" value="PKS_III"/>
    <property type="match status" value="1"/>
</dbReference>
<name>A0A381NWH4_9ZZZZ</name>
<dbReference type="Pfam" id="PF02797">
    <property type="entry name" value="Chal_sti_synt_C"/>
    <property type="match status" value="1"/>
</dbReference>
<evidence type="ECO:0000313" key="5">
    <source>
        <dbReference type="EMBL" id="SUZ58971.1"/>
    </source>
</evidence>
<organism evidence="5">
    <name type="scientific">marine metagenome</name>
    <dbReference type="NCBI Taxonomy" id="408172"/>
    <lineage>
        <taxon>unclassified sequences</taxon>
        <taxon>metagenomes</taxon>
        <taxon>ecological metagenomes</taxon>
    </lineage>
</organism>
<evidence type="ECO:0008006" key="6">
    <source>
        <dbReference type="Google" id="ProtNLM"/>
    </source>
</evidence>
<dbReference type="AlphaFoldDB" id="A0A381NWH4"/>
<dbReference type="InterPro" id="IPR001099">
    <property type="entry name" value="Chalcone/stilbene_synt_N"/>
</dbReference>
<gene>
    <name evidence="5" type="ORF">METZ01_LOCUS11825</name>
</gene>
<feature type="domain" description="Chalcone/stilbene synthase N-terminal" evidence="3">
    <location>
        <begin position="4"/>
        <end position="209"/>
    </location>
</feature>
<sequence>MSGLGTAVPPGVLEQSDAAELSPAFCAADARQARALRRLYGRSGVETRNTVVLRADQGVLEERVPFYPVASGPDDRGPTTGERMAWYEAEAPPLAELAARRALKDASTPVEAITHLVTVSCTGFFSPGIDAVLIDALGLQRTVHRTHVGFMGCHGALNGLRVAASQAQEAEARVLLCAVELCSLHFAYGWNLEMVVANTLFADGAAAVVGTPAQNGETPGWCVQAQGTFLMPMSADAMSWRIGDHGFRMTLSAEVPGLIRTNLGGWLASWLQDQGLRMEDVGSWAVHPGGPRILGAVQDALALENGHLDVSREVLRSHGNMSSPTVLFILERLRKAGAALPCVALAFGPGLVVEAMLVA</sequence>
<evidence type="ECO:0000259" key="3">
    <source>
        <dbReference type="Pfam" id="PF00195"/>
    </source>
</evidence>
<dbReference type="PANTHER" id="PTHR11877">
    <property type="entry name" value="HYDROXYMETHYLGLUTARYL-COA SYNTHASE"/>
    <property type="match status" value="1"/>
</dbReference>
<dbReference type="InterPro" id="IPR016039">
    <property type="entry name" value="Thiolase-like"/>
</dbReference>
<dbReference type="Pfam" id="PF00195">
    <property type="entry name" value="Chal_sti_synt_N"/>
    <property type="match status" value="1"/>
</dbReference>
<proteinExistence type="inferred from homology"/>
<accession>A0A381NWH4</accession>
<dbReference type="InterPro" id="IPR012328">
    <property type="entry name" value="Chalcone/stilbene_synt_C"/>
</dbReference>
<dbReference type="SUPFAM" id="SSF53901">
    <property type="entry name" value="Thiolase-like"/>
    <property type="match status" value="2"/>
</dbReference>